<dbReference type="Proteomes" id="UP000245591">
    <property type="component" value="Unassembled WGS sequence"/>
</dbReference>
<organism evidence="2 3">
    <name type="scientific">Smittium angustum</name>
    <dbReference type="NCBI Taxonomy" id="133377"/>
    <lineage>
        <taxon>Eukaryota</taxon>
        <taxon>Fungi</taxon>
        <taxon>Fungi incertae sedis</taxon>
        <taxon>Zoopagomycota</taxon>
        <taxon>Kickxellomycotina</taxon>
        <taxon>Harpellomycetes</taxon>
        <taxon>Harpellales</taxon>
        <taxon>Legeriomycetaceae</taxon>
        <taxon>Smittium</taxon>
    </lineage>
</organism>
<evidence type="ECO:0000313" key="3">
    <source>
        <dbReference type="Proteomes" id="UP000245591"/>
    </source>
</evidence>
<reference evidence="2 3" key="1">
    <citation type="journal article" date="2018" name="MBio">
        <title>Comparative Genomics Reveals the Core Gene Toolbox for the Fungus-Insect Symbiosis.</title>
        <authorList>
            <person name="Wang Y."/>
            <person name="Stata M."/>
            <person name="Wang W."/>
            <person name="Stajich J.E."/>
            <person name="White M.M."/>
            <person name="Moncalvo J.M."/>
        </authorList>
    </citation>
    <scope>NUCLEOTIDE SEQUENCE [LARGE SCALE GENOMIC DNA]</scope>
    <source>
        <strain evidence="2 3">AUS-126-30</strain>
    </source>
</reference>
<feature type="region of interest" description="Disordered" evidence="1">
    <location>
        <begin position="30"/>
        <end position="70"/>
    </location>
</feature>
<name>A0A2U1J9V4_SMIAN</name>
<sequence length="330" mass="37201">MSNKKVVSNNGSLSDFSNAIFTELKIGNESKKHSVQTSGGKRDRNSKKIKEIRNENNNEKEVLGGEQPQSVGISGMKNSSFYNEVNSAFDVEKKLSVVKGFIKDNTEIMNFDNKNLGDEPGNNDKRINHSRNSGRFDHALKATDLDMDLYSNQRTKFITMEEMNKIQSMHIIPTVFMNGVESLSYAKTDYNPDDNVFGLQIPVRISFSASSGNFYNRKINQVQTFGYSSTTGKKILEGKTKNPIIVQPQQTKSFYTDSYVEFFKDSPEDQTLLELFRKCAPFNSTLPQEIFPGSRNGDLIINFKSIVQMDIQFINKPSVITGSLTLNCPK</sequence>
<accession>A0A2U1J9V4</accession>
<evidence type="ECO:0000256" key="1">
    <source>
        <dbReference type="SAM" id="MobiDB-lite"/>
    </source>
</evidence>
<feature type="region of interest" description="Disordered" evidence="1">
    <location>
        <begin position="113"/>
        <end position="132"/>
    </location>
</feature>
<dbReference type="EMBL" id="MBFU01000124">
    <property type="protein sequence ID" value="PWA01881.1"/>
    <property type="molecule type" value="Genomic_DNA"/>
</dbReference>
<feature type="compositionally biased region" description="Basic and acidic residues" evidence="1">
    <location>
        <begin position="40"/>
        <end position="63"/>
    </location>
</feature>
<comment type="caution">
    <text evidence="2">The sequence shown here is derived from an EMBL/GenBank/DDBJ whole genome shotgun (WGS) entry which is preliminary data.</text>
</comment>
<protein>
    <submittedName>
        <fullName evidence="2">Uncharacterized protein</fullName>
    </submittedName>
</protein>
<proteinExistence type="predicted"/>
<gene>
    <name evidence="2" type="ORF">BB558_001997</name>
</gene>
<dbReference type="AlphaFoldDB" id="A0A2U1J9V4"/>
<evidence type="ECO:0000313" key="2">
    <source>
        <dbReference type="EMBL" id="PWA01881.1"/>
    </source>
</evidence>
<keyword evidence="3" id="KW-1185">Reference proteome</keyword>